<dbReference type="CDD" id="cd00009">
    <property type="entry name" value="AAA"/>
    <property type="match status" value="1"/>
</dbReference>
<dbReference type="Proteomes" id="UP000283469">
    <property type="component" value="Unassembled WGS sequence"/>
</dbReference>
<organism evidence="5 6">
    <name type="scientific">Sphingobium terrigena</name>
    <dbReference type="NCBI Taxonomy" id="2304063"/>
    <lineage>
        <taxon>Bacteria</taxon>
        <taxon>Pseudomonadati</taxon>
        <taxon>Pseudomonadota</taxon>
        <taxon>Alphaproteobacteria</taxon>
        <taxon>Sphingomonadales</taxon>
        <taxon>Sphingomonadaceae</taxon>
        <taxon>Sphingobium</taxon>
    </lineage>
</organism>
<dbReference type="PANTHER" id="PTHR30050:SF4">
    <property type="entry name" value="ATP-BINDING PROTEIN RV3427C IN INSERTION SEQUENCE-RELATED"/>
    <property type="match status" value="1"/>
</dbReference>
<evidence type="ECO:0000256" key="1">
    <source>
        <dbReference type="ARBA" id="ARBA00008059"/>
    </source>
</evidence>
<dbReference type="NCBIfam" id="NF038214">
    <property type="entry name" value="IS21_help_AAA"/>
    <property type="match status" value="1"/>
</dbReference>
<dbReference type="InterPro" id="IPR047661">
    <property type="entry name" value="IstB"/>
</dbReference>
<gene>
    <name evidence="5" type="ORF">D0Z70_21310</name>
</gene>
<evidence type="ECO:0000313" key="6">
    <source>
        <dbReference type="Proteomes" id="UP000283469"/>
    </source>
</evidence>
<keyword evidence="3" id="KW-0067">ATP-binding</keyword>
<dbReference type="GO" id="GO:0005524">
    <property type="term" value="F:ATP binding"/>
    <property type="evidence" value="ECO:0007669"/>
    <property type="project" value="UniProtKB-KW"/>
</dbReference>
<dbReference type="EMBL" id="QVRA01000031">
    <property type="protein sequence ID" value="RJG52217.1"/>
    <property type="molecule type" value="Genomic_DNA"/>
</dbReference>
<reference evidence="5 6" key="1">
    <citation type="submission" date="2018-08" db="EMBL/GenBank/DDBJ databases">
        <title>Sphingobium sp. EO9.</title>
        <authorList>
            <person name="Park Y."/>
            <person name="Kim K.H."/>
            <person name="Jeon C.O."/>
        </authorList>
    </citation>
    <scope>NUCLEOTIDE SEQUENCE [LARGE SCALE GENOMIC DNA]</scope>
    <source>
        <strain evidence="5 6">EO9</strain>
    </source>
</reference>
<dbReference type="PROSITE" id="PS00675">
    <property type="entry name" value="SIGMA54_INTERACT_1"/>
    <property type="match status" value="1"/>
</dbReference>
<dbReference type="InterPro" id="IPR002611">
    <property type="entry name" value="IstB_ATP-bd"/>
</dbReference>
<feature type="domain" description="AAA+ ATPase" evidence="4">
    <location>
        <begin position="99"/>
        <end position="232"/>
    </location>
</feature>
<dbReference type="Gene3D" id="3.40.50.300">
    <property type="entry name" value="P-loop containing nucleotide triphosphate hydrolases"/>
    <property type="match status" value="1"/>
</dbReference>
<dbReference type="SMART" id="SM00382">
    <property type="entry name" value="AAA"/>
    <property type="match status" value="1"/>
</dbReference>
<dbReference type="InterPro" id="IPR003593">
    <property type="entry name" value="AAA+_ATPase"/>
</dbReference>
<dbReference type="PIRSF" id="PIRSF003073">
    <property type="entry name" value="DNAC_TnpB_IstB"/>
    <property type="match status" value="1"/>
</dbReference>
<dbReference type="GO" id="GO:0006260">
    <property type="term" value="P:DNA replication"/>
    <property type="evidence" value="ECO:0007669"/>
    <property type="project" value="TreeGrafter"/>
</dbReference>
<dbReference type="RefSeq" id="WP_119749909.1">
    <property type="nucleotide sequence ID" value="NZ_QVRA01000031.1"/>
</dbReference>
<dbReference type="InterPro" id="IPR025662">
    <property type="entry name" value="Sigma_54_int_dom_ATP-bd_1"/>
</dbReference>
<name>A0A418YM63_9SPHN</name>
<dbReference type="InterPro" id="IPR028350">
    <property type="entry name" value="DNAC/IstB-like"/>
</dbReference>
<proteinExistence type="inferred from homology"/>
<keyword evidence="6" id="KW-1185">Reference proteome</keyword>
<comment type="caution">
    <text evidence="5">The sequence shown here is derived from an EMBL/GenBank/DDBJ whole genome shotgun (WGS) entry which is preliminary data.</text>
</comment>
<dbReference type="OrthoDB" id="8150723at2"/>
<evidence type="ECO:0000256" key="3">
    <source>
        <dbReference type="ARBA" id="ARBA00022840"/>
    </source>
</evidence>
<sequence>MLNNPTLDQMHALGLAGMSAAWREMTAQGSGEDLAREEWLGLMLDREMAVRADRRLGNKLRSARLRFADACIEDIDFTAHRGMDRRAILSLAQGAWLKAHENLIITGQTGTGKTWLGCAFGRQAARLDHPVLYMRMPRLFDALALARLDGSFPRLADRLARVELLILDDWGTHSLSDQQRLDLLEIFEERYRRKSTLITAQLPVTAWHDMIGEPTIADAILDRIIHNAHRITLEGDSMRKQKPPQA</sequence>
<dbReference type="PANTHER" id="PTHR30050">
    <property type="entry name" value="CHROMOSOMAL REPLICATION INITIATOR PROTEIN DNAA"/>
    <property type="match status" value="1"/>
</dbReference>
<dbReference type="SUPFAM" id="SSF52540">
    <property type="entry name" value="P-loop containing nucleoside triphosphate hydrolases"/>
    <property type="match status" value="1"/>
</dbReference>
<evidence type="ECO:0000313" key="5">
    <source>
        <dbReference type="EMBL" id="RJG52217.1"/>
    </source>
</evidence>
<dbReference type="Pfam" id="PF01695">
    <property type="entry name" value="IstB_IS21"/>
    <property type="match status" value="1"/>
</dbReference>
<accession>A0A418YM63</accession>
<protein>
    <submittedName>
        <fullName evidence="5">AAA family ATPase</fullName>
    </submittedName>
</protein>
<dbReference type="AlphaFoldDB" id="A0A418YM63"/>
<comment type="similarity">
    <text evidence="1">Belongs to the IS21/IS1162 putative ATP-binding protein family.</text>
</comment>
<keyword evidence="2" id="KW-0547">Nucleotide-binding</keyword>
<evidence type="ECO:0000259" key="4">
    <source>
        <dbReference type="SMART" id="SM00382"/>
    </source>
</evidence>
<dbReference type="InterPro" id="IPR027417">
    <property type="entry name" value="P-loop_NTPase"/>
</dbReference>
<evidence type="ECO:0000256" key="2">
    <source>
        <dbReference type="ARBA" id="ARBA00022741"/>
    </source>
</evidence>